<feature type="region of interest" description="Disordered" evidence="1">
    <location>
        <begin position="114"/>
        <end position="133"/>
    </location>
</feature>
<dbReference type="Proteomes" id="UP000245838">
    <property type="component" value="Chromosome sggmmb4_Chromosome"/>
</dbReference>
<accession>A0A193QHA1</accession>
<sequence length="177" mass="20827">MILDNLHIDFHQPKEFVFNRARIRRAFVKVGQMHLKAARRQLMKRGGRSRPGETPRWQTGRLARSIGYYVPKATSRRPGLMVKIAPNQKRGVGSKPIEGDFYPVFLHYGVRSASRGMSKQHKRQKRHHQRGGWRIEKRQNYMVATLTQLKSWTSYTLKRALRQSLRAERRKGKNHET</sequence>
<dbReference type="AlphaFoldDB" id="A0A193QHA1"/>
<proteinExistence type="predicted"/>
<dbReference type="EMBL" id="LN854557">
    <property type="protein sequence ID" value="CRL44531.1"/>
    <property type="molecule type" value="Genomic_DNA"/>
</dbReference>
<name>A0A193QHA1_SODGM</name>
<evidence type="ECO:0000256" key="1">
    <source>
        <dbReference type="SAM" id="MobiDB-lite"/>
    </source>
</evidence>
<feature type="compositionally biased region" description="Basic residues" evidence="1">
    <location>
        <begin position="118"/>
        <end position="131"/>
    </location>
</feature>
<gene>
    <name evidence="2" type="ORF">SGGMMB4_01667</name>
</gene>
<protein>
    <submittedName>
        <fullName evidence="2">Uncharacterized protein</fullName>
    </submittedName>
</protein>
<evidence type="ECO:0000313" key="3">
    <source>
        <dbReference type="Proteomes" id="UP000245838"/>
    </source>
</evidence>
<evidence type="ECO:0000313" key="2">
    <source>
        <dbReference type="EMBL" id="CRL44531.1"/>
    </source>
</evidence>
<organism evidence="2 3">
    <name type="scientific">Sodalis glossinidius (strain morsitans)</name>
    <dbReference type="NCBI Taxonomy" id="343509"/>
    <lineage>
        <taxon>Bacteria</taxon>
        <taxon>Pseudomonadati</taxon>
        <taxon>Pseudomonadota</taxon>
        <taxon>Gammaproteobacteria</taxon>
        <taxon>Enterobacterales</taxon>
        <taxon>Bruguierivoracaceae</taxon>
        <taxon>Sodalis</taxon>
    </lineage>
</organism>
<reference evidence="2 3" key="1">
    <citation type="submission" date="2015-05" db="EMBL/GenBank/DDBJ databases">
        <authorList>
            <person name="Goodhead I."/>
        </authorList>
    </citation>
    <scope>NUCLEOTIDE SEQUENCE [LARGE SCALE GENOMIC DNA]</scope>
    <source>
        <strain evidence="3">morsitans</strain>
    </source>
</reference>
<dbReference type="RefSeq" id="WP_166506501.1">
    <property type="nucleotide sequence ID" value="NZ_LN854557.1"/>
</dbReference>